<dbReference type="PANTHER" id="PTHR30146:SF148">
    <property type="entry name" value="HTH-TYPE TRANSCRIPTIONAL REPRESSOR PURR-RELATED"/>
    <property type="match status" value="1"/>
</dbReference>
<proteinExistence type="predicted"/>
<evidence type="ECO:0000256" key="3">
    <source>
        <dbReference type="ARBA" id="ARBA00023125"/>
    </source>
</evidence>
<protein>
    <submittedName>
        <fullName evidence="6">Regulatory protein LacI</fullName>
    </submittedName>
</protein>
<dbReference type="SUPFAM" id="SSF47413">
    <property type="entry name" value="lambda repressor-like DNA-binding domains"/>
    <property type="match status" value="1"/>
</dbReference>
<dbReference type="CDD" id="cd01392">
    <property type="entry name" value="HTH_LacI"/>
    <property type="match status" value="1"/>
</dbReference>
<evidence type="ECO:0000256" key="4">
    <source>
        <dbReference type="ARBA" id="ARBA00023163"/>
    </source>
</evidence>
<evidence type="ECO:0000313" key="6">
    <source>
        <dbReference type="EMBL" id="SLM17661.1"/>
    </source>
</evidence>
<dbReference type="EMBL" id="FWDO01000004">
    <property type="protein sequence ID" value="SLM17661.1"/>
    <property type="molecule type" value="Genomic_DNA"/>
</dbReference>
<sequence length="353" mass="39162">MPYHMERAIKDWCHTMSIRLKDIAEAVGVSPTTVSLVLNNKPGAREELRRKILKTAKDLGYTAARNEKPGSLCLLHIARHGHTVNRDHDVFIADYIEGLSQGSKLAGYSLEIVTFKLAPMEQVLDTALSKTTNGFIILGTELSREDAELFQAIRKPIVFIDTYHEFLNFDFVDMNNEDSVFMLMSHLYERGHRRFGFVKGSIETRNIRLREMGFSKGLQKLGLEADTSFIFSVDQTYHGAYSDMKSILAGHPRLPTALICSNDIIASGCLKAFAEAGVRVPKDISVVGFDNLPLSAISDPPLTTIQVSKAQIGRMAIQLLVSRIQGEADMPAVKVLIGGKLVERSSVKRIDIA</sequence>
<dbReference type="Pfam" id="PF00356">
    <property type="entry name" value="LacI"/>
    <property type="match status" value="1"/>
</dbReference>
<dbReference type="InterPro" id="IPR028082">
    <property type="entry name" value="Peripla_BP_I"/>
</dbReference>
<dbReference type="GO" id="GO:0000976">
    <property type="term" value="F:transcription cis-regulatory region binding"/>
    <property type="evidence" value="ECO:0007669"/>
    <property type="project" value="TreeGrafter"/>
</dbReference>
<accession>A0A3P3XMZ8</accession>
<keyword evidence="4" id="KW-0804">Transcription</keyword>
<evidence type="ECO:0000256" key="1">
    <source>
        <dbReference type="ARBA" id="ARBA00022491"/>
    </source>
</evidence>
<dbReference type="InterPro" id="IPR010982">
    <property type="entry name" value="Lambda_DNA-bd_dom_sf"/>
</dbReference>
<dbReference type="PROSITE" id="PS50932">
    <property type="entry name" value="HTH_LACI_2"/>
    <property type="match status" value="1"/>
</dbReference>
<dbReference type="SUPFAM" id="SSF53822">
    <property type="entry name" value="Periplasmic binding protein-like I"/>
    <property type="match status" value="1"/>
</dbReference>
<dbReference type="PROSITE" id="PS00356">
    <property type="entry name" value="HTH_LACI_1"/>
    <property type="match status" value="1"/>
</dbReference>
<keyword evidence="1" id="KW-0678">Repressor</keyword>
<keyword evidence="3" id="KW-0238">DNA-binding</keyword>
<evidence type="ECO:0000256" key="2">
    <source>
        <dbReference type="ARBA" id="ARBA00023015"/>
    </source>
</evidence>
<dbReference type="AlphaFoldDB" id="A0A3P3XMZ8"/>
<keyword evidence="2" id="KW-0805">Transcription regulation</keyword>
<reference evidence="6" key="1">
    <citation type="submission" date="2017-02" db="EMBL/GenBank/DDBJ databases">
        <authorList>
            <person name="Regsiter A."/>
            <person name="William W."/>
        </authorList>
    </citation>
    <scope>NUCLEOTIDE SEQUENCE</scope>
    <source>
        <strain evidence="6">BdmA 4</strain>
    </source>
</reference>
<feature type="domain" description="HTH lacI-type" evidence="5">
    <location>
        <begin position="18"/>
        <end position="69"/>
    </location>
</feature>
<dbReference type="SMART" id="SM00354">
    <property type="entry name" value="HTH_LACI"/>
    <property type="match status" value="1"/>
</dbReference>
<dbReference type="InterPro" id="IPR000843">
    <property type="entry name" value="HTH_LacI"/>
</dbReference>
<dbReference type="Pfam" id="PF13377">
    <property type="entry name" value="Peripla_BP_3"/>
    <property type="match status" value="1"/>
</dbReference>
<organism evidence="6">
    <name type="scientific">uncultured spirochete</name>
    <dbReference type="NCBI Taxonomy" id="156406"/>
    <lineage>
        <taxon>Bacteria</taxon>
        <taxon>Pseudomonadati</taxon>
        <taxon>Spirochaetota</taxon>
        <taxon>Spirochaetia</taxon>
        <taxon>Spirochaetales</taxon>
        <taxon>environmental samples</taxon>
    </lineage>
</organism>
<gene>
    <name evidence="6" type="ORF">SPIRO4BDMA_40230</name>
</gene>
<dbReference type="PANTHER" id="PTHR30146">
    <property type="entry name" value="LACI-RELATED TRANSCRIPTIONAL REPRESSOR"/>
    <property type="match status" value="1"/>
</dbReference>
<dbReference type="GO" id="GO:0003700">
    <property type="term" value="F:DNA-binding transcription factor activity"/>
    <property type="evidence" value="ECO:0007669"/>
    <property type="project" value="TreeGrafter"/>
</dbReference>
<dbReference type="InterPro" id="IPR046335">
    <property type="entry name" value="LacI/GalR-like_sensor"/>
</dbReference>
<name>A0A3P3XMZ8_9SPIR</name>
<dbReference type="Gene3D" id="3.40.50.2300">
    <property type="match status" value="2"/>
</dbReference>
<dbReference type="Gene3D" id="1.10.260.40">
    <property type="entry name" value="lambda repressor-like DNA-binding domains"/>
    <property type="match status" value="1"/>
</dbReference>
<evidence type="ECO:0000259" key="5">
    <source>
        <dbReference type="PROSITE" id="PS50932"/>
    </source>
</evidence>